<evidence type="ECO:0000256" key="7">
    <source>
        <dbReference type="ARBA" id="ARBA00023140"/>
    </source>
</evidence>
<name>A0A7S4BWN4_CHRCT</name>
<evidence type="ECO:0000256" key="6">
    <source>
        <dbReference type="ARBA" id="ARBA00022803"/>
    </source>
</evidence>
<keyword evidence="4" id="KW-0963">Cytoplasm</keyword>
<dbReference type="GO" id="GO:0005052">
    <property type="term" value="F:peroxisome matrix targeting signal-1 binding"/>
    <property type="evidence" value="ECO:0007669"/>
    <property type="project" value="TreeGrafter"/>
</dbReference>
<comment type="similarity">
    <text evidence="3">Belongs to the peroxisomal targeting signal receptor family.</text>
</comment>
<dbReference type="Pfam" id="PF13432">
    <property type="entry name" value="TPR_16"/>
    <property type="match status" value="2"/>
</dbReference>
<dbReference type="SUPFAM" id="SSF48452">
    <property type="entry name" value="TPR-like"/>
    <property type="match status" value="1"/>
</dbReference>
<evidence type="ECO:0000256" key="3">
    <source>
        <dbReference type="ARBA" id="ARBA00005348"/>
    </source>
</evidence>
<keyword evidence="5" id="KW-0677">Repeat</keyword>
<proteinExistence type="inferred from homology"/>
<dbReference type="PROSITE" id="PS50005">
    <property type="entry name" value="TPR"/>
    <property type="match status" value="3"/>
</dbReference>
<evidence type="ECO:0000256" key="4">
    <source>
        <dbReference type="ARBA" id="ARBA00022490"/>
    </source>
</evidence>
<dbReference type="Gene3D" id="1.25.40.10">
    <property type="entry name" value="Tetratricopeptide repeat domain"/>
    <property type="match status" value="1"/>
</dbReference>
<feature type="repeat" description="TPR" evidence="8">
    <location>
        <begin position="546"/>
        <end position="579"/>
    </location>
</feature>
<dbReference type="InterPro" id="IPR024111">
    <property type="entry name" value="PEX5/PEX5L"/>
</dbReference>
<gene>
    <name evidence="9" type="ORF">PCAR00345_LOCUS31949</name>
</gene>
<feature type="repeat" description="TPR" evidence="8">
    <location>
        <begin position="478"/>
        <end position="511"/>
    </location>
</feature>
<dbReference type="GO" id="GO:0016560">
    <property type="term" value="P:protein import into peroxisome matrix, docking"/>
    <property type="evidence" value="ECO:0007669"/>
    <property type="project" value="TreeGrafter"/>
</dbReference>
<evidence type="ECO:0000313" key="9">
    <source>
        <dbReference type="EMBL" id="CAE0779310.1"/>
    </source>
</evidence>
<keyword evidence="6 8" id="KW-0802">TPR repeat</keyword>
<sequence length="616" mass="66902">MLSALLRGEGCSEEAETGLAALRKATTVGEGSDAVLQAVGHSSGQAGPSSFAPPVRGGLPACGAAEEAFLRAFHHAGTDGTSSYEGAWQAACLQQMNGDNLAGPSNEYMMSASRETAAPSYDMMQNVWDTQQSFGEPRSHANLAHGFYETALQSEQLETPALPLSSLHVSASSMPSTVSFEQPEYSSCLNTERGQCSESGTATASAQVKDLEELYEKAWDNAQVQPLIDAYSDLQHQVPSNSALSFAPTQNQQRSKDVTALVTRSTLDRAWAENLAASEATLQAAWEDAVQTASSSADGFNLDGLWESLQASGFEDVWSEALGRQLDEYAFRDDNPFLGQPGLLQRGIELFQAGELRQAILALEAAVQADAEDSIAWQTLGQAHADSDDDARAIACLRRAVTADPHNLEALLSLGVSYTNELDQTRAVEHLQHWIESHPDFVNLSSLESPPARRDPFTLQRQVTALFERARSFAPDNADLHAVLGVLHNLARDYTQAVESFERALHLRPNDYSLWNKLGATQANAMSCEAALPCYVRALQLKPQYVRALSNLGISYGNMGSHEDAARCYLKALSLNSGASHVWSYLAMTFTSMGRPDLVTKTQQTDCELFREDFDF</sequence>
<dbReference type="PROSITE" id="PS50293">
    <property type="entry name" value="TPR_REGION"/>
    <property type="match status" value="1"/>
</dbReference>
<accession>A0A7S4BWN4</accession>
<evidence type="ECO:0000256" key="5">
    <source>
        <dbReference type="ARBA" id="ARBA00022737"/>
    </source>
</evidence>
<protein>
    <recommendedName>
        <fullName evidence="10">Peroxin-5</fullName>
    </recommendedName>
</protein>
<dbReference type="InterPro" id="IPR019734">
    <property type="entry name" value="TPR_rpt"/>
</dbReference>
<dbReference type="GO" id="GO:0005778">
    <property type="term" value="C:peroxisomal membrane"/>
    <property type="evidence" value="ECO:0007669"/>
    <property type="project" value="TreeGrafter"/>
</dbReference>
<reference evidence="9" key="1">
    <citation type="submission" date="2021-01" db="EMBL/GenBank/DDBJ databases">
        <authorList>
            <person name="Corre E."/>
            <person name="Pelletier E."/>
            <person name="Niang G."/>
            <person name="Scheremetjew M."/>
            <person name="Finn R."/>
            <person name="Kale V."/>
            <person name="Holt S."/>
            <person name="Cochrane G."/>
            <person name="Meng A."/>
            <person name="Brown T."/>
            <person name="Cohen L."/>
        </authorList>
    </citation>
    <scope>NUCLEOTIDE SEQUENCE</scope>
    <source>
        <strain evidence="9">CCMP645</strain>
    </source>
</reference>
<dbReference type="SMART" id="SM00028">
    <property type="entry name" value="TPR"/>
    <property type="match status" value="6"/>
</dbReference>
<dbReference type="GO" id="GO:0005829">
    <property type="term" value="C:cytosol"/>
    <property type="evidence" value="ECO:0007669"/>
    <property type="project" value="TreeGrafter"/>
</dbReference>
<feature type="repeat" description="TPR" evidence="8">
    <location>
        <begin position="374"/>
        <end position="407"/>
    </location>
</feature>
<organism evidence="9">
    <name type="scientific">Chrysotila carterae</name>
    <name type="common">Marine alga</name>
    <name type="synonym">Syracosphaera carterae</name>
    <dbReference type="NCBI Taxonomy" id="13221"/>
    <lineage>
        <taxon>Eukaryota</taxon>
        <taxon>Haptista</taxon>
        <taxon>Haptophyta</taxon>
        <taxon>Prymnesiophyceae</taxon>
        <taxon>Isochrysidales</taxon>
        <taxon>Isochrysidaceae</taxon>
        <taxon>Chrysotila</taxon>
    </lineage>
</organism>
<evidence type="ECO:0000256" key="8">
    <source>
        <dbReference type="PROSITE-ProRule" id="PRU00339"/>
    </source>
</evidence>
<keyword evidence="7" id="KW-0576">Peroxisome</keyword>
<dbReference type="PANTHER" id="PTHR10130">
    <property type="entry name" value="PEROXISOMAL TARGETING SIGNAL 1 RECEPTOR PEX5"/>
    <property type="match status" value="1"/>
</dbReference>
<dbReference type="InterPro" id="IPR011990">
    <property type="entry name" value="TPR-like_helical_dom_sf"/>
</dbReference>
<dbReference type="Pfam" id="PF13181">
    <property type="entry name" value="TPR_8"/>
    <property type="match status" value="1"/>
</dbReference>
<dbReference type="AlphaFoldDB" id="A0A7S4BWN4"/>
<evidence type="ECO:0008006" key="10">
    <source>
        <dbReference type="Google" id="ProtNLM"/>
    </source>
</evidence>
<comment type="subcellular location">
    <subcellularLocation>
        <location evidence="2">Cytoplasm</location>
    </subcellularLocation>
    <subcellularLocation>
        <location evidence="1">Peroxisome</location>
    </subcellularLocation>
</comment>
<evidence type="ECO:0000256" key="1">
    <source>
        <dbReference type="ARBA" id="ARBA00004275"/>
    </source>
</evidence>
<dbReference type="PANTHER" id="PTHR10130:SF0">
    <property type="entry name" value="GH08708P"/>
    <property type="match status" value="1"/>
</dbReference>
<evidence type="ECO:0000256" key="2">
    <source>
        <dbReference type="ARBA" id="ARBA00004496"/>
    </source>
</evidence>
<dbReference type="EMBL" id="HBIZ01049926">
    <property type="protein sequence ID" value="CAE0779310.1"/>
    <property type="molecule type" value="Transcribed_RNA"/>
</dbReference>